<accession>A0ABV5QYK3</accession>
<dbReference type="EMBL" id="JBHMCT010000040">
    <property type="protein sequence ID" value="MFB9558596.1"/>
    <property type="molecule type" value="Genomic_DNA"/>
</dbReference>
<dbReference type="Proteomes" id="UP001589716">
    <property type="component" value="Unassembled WGS sequence"/>
</dbReference>
<evidence type="ECO:0008006" key="3">
    <source>
        <dbReference type="Google" id="ProtNLM"/>
    </source>
</evidence>
<dbReference type="RefSeq" id="WP_382746180.1">
    <property type="nucleotide sequence ID" value="NZ_JBHMCT010000040.1"/>
</dbReference>
<keyword evidence="2" id="KW-1185">Reference proteome</keyword>
<evidence type="ECO:0000313" key="2">
    <source>
        <dbReference type="Proteomes" id="UP001589716"/>
    </source>
</evidence>
<proteinExistence type="predicted"/>
<name>A0ABV5QYK3_9ACTN</name>
<comment type="caution">
    <text evidence="1">The sequence shown here is derived from an EMBL/GenBank/DDBJ whole genome shotgun (WGS) entry which is preliminary data.</text>
</comment>
<sequence length="87" mass="9139">MAAETSGALVAISTTEHSPHSLDLVTYKEGKALLAQTGHPVSETTMRRWMQAPGRATVKMAGTVYVSFSDLLVAHAAWVATATSAVP</sequence>
<evidence type="ECO:0000313" key="1">
    <source>
        <dbReference type="EMBL" id="MFB9558596.1"/>
    </source>
</evidence>
<protein>
    <recommendedName>
        <fullName evidence="3">Excisionase</fullName>
    </recommendedName>
</protein>
<gene>
    <name evidence="1" type="ORF">ACFFTP_31000</name>
</gene>
<organism evidence="1 2">
    <name type="scientific">Streptomyces roseoviridis</name>
    <dbReference type="NCBI Taxonomy" id="67361"/>
    <lineage>
        <taxon>Bacteria</taxon>
        <taxon>Bacillati</taxon>
        <taxon>Actinomycetota</taxon>
        <taxon>Actinomycetes</taxon>
        <taxon>Kitasatosporales</taxon>
        <taxon>Streptomycetaceae</taxon>
        <taxon>Streptomyces</taxon>
    </lineage>
</organism>
<reference evidence="1 2" key="1">
    <citation type="submission" date="2024-09" db="EMBL/GenBank/DDBJ databases">
        <authorList>
            <person name="Sun Q."/>
            <person name="Mori K."/>
        </authorList>
    </citation>
    <scope>NUCLEOTIDE SEQUENCE [LARGE SCALE GENOMIC DNA]</scope>
    <source>
        <strain evidence="1 2">JCM 4414</strain>
    </source>
</reference>